<proteinExistence type="predicted"/>
<keyword evidence="6" id="KW-1185">Reference proteome</keyword>
<dbReference type="GO" id="GO:1902201">
    <property type="term" value="P:negative regulation of bacterial-type flagellum-dependent cell motility"/>
    <property type="evidence" value="ECO:0007669"/>
    <property type="project" value="TreeGrafter"/>
</dbReference>
<feature type="transmembrane region" description="Helical" evidence="3">
    <location>
        <begin position="207"/>
        <end position="226"/>
    </location>
</feature>
<dbReference type="InterPro" id="IPR050469">
    <property type="entry name" value="Diguanylate_Cyclase"/>
</dbReference>
<feature type="transmembrane region" description="Helical" evidence="3">
    <location>
        <begin position="158"/>
        <end position="176"/>
    </location>
</feature>
<dbReference type="PANTHER" id="PTHR45138:SF9">
    <property type="entry name" value="DIGUANYLATE CYCLASE DGCM-RELATED"/>
    <property type="match status" value="1"/>
</dbReference>
<protein>
    <recommendedName>
        <fullName evidence="1">diguanylate cyclase</fullName>
        <ecNumber evidence="1">2.7.7.65</ecNumber>
    </recommendedName>
</protein>
<organism evidence="5 6">
    <name type="scientific">Methylorubrum thiocyanatum</name>
    <dbReference type="NCBI Taxonomy" id="47958"/>
    <lineage>
        <taxon>Bacteria</taxon>
        <taxon>Pseudomonadati</taxon>
        <taxon>Pseudomonadota</taxon>
        <taxon>Alphaproteobacteria</taxon>
        <taxon>Hyphomicrobiales</taxon>
        <taxon>Methylobacteriaceae</taxon>
        <taxon>Methylorubrum</taxon>
    </lineage>
</organism>
<dbReference type="PANTHER" id="PTHR45138">
    <property type="entry name" value="REGULATORY COMPONENTS OF SENSORY TRANSDUCTION SYSTEM"/>
    <property type="match status" value="1"/>
</dbReference>
<dbReference type="NCBIfam" id="TIGR00254">
    <property type="entry name" value="GGDEF"/>
    <property type="match status" value="1"/>
</dbReference>
<dbReference type="Gene3D" id="3.30.70.270">
    <property type="match status" value="1"/>
</dbReference>
<dbReference type="InterPro" id="IPR029787">
    <property type="entry name" value="Nucleotide_cyclase"/>
</dbReference>
<dbReference type="RefSeq" id="WP_182553907.1">
    <property type="nucleotide sequence ID" value="NZ_BPRF01000002.1"/>
</dbReference>
<evidence type="ECO:0000313" key="6">
    <source>
        <dbReference type="Proteomes" id="UP000543554"/>
    </source>
</evidence>
<dbReference type="InterPro" id="IPR000160">
    <property type="entry name" value="GGDEF_dom"/>
</dbReference>
<dbReference type="EC" id="2.7.7.65" evidence="1"/>
<dbReference type="Proteomes" id="UP000543554">
    <property type="component" value="Unassembled WGS sequence"/>
</dbReference>
<dbReference type="GO" id="GO:0052621">
    <property type="term" value="F:diguanylate cyclase activity"/>
    <property type="evidence" value="ECO:0007669"/>
    <property type="project" value="UniProtKB-EC"/>
</dbReference>
<evidence type="ECO:0000256" key="3">
    <source>
        <dbReference type="SAM" id="Phobius"/>
    </source>
</evidence>
<dbReference type="GO" id="GO:0005886">
    <property type="term" value="C:plasma membrane"/>
    <property type="evidence" value="ECO:0007669"/>
    <property type="project" value="TreeGrafter"/>
</dbReference>
<dbReference type="FunFam" id="3.30.70.270:FF:000001">
    <property type="entry name" value="Diguanylate cyclase domain protein"/>
    <property type="match status" value="1"/>
</dbReference>
<feature type="transmembrane region" description="Helical" evidence="3">
    <location>
        <begin position="127"/>
        <end position="146"/>
    </location>
</feature>
<evidence type="ECO:0000313" key="5">
    <source>
        <dbReference type="EMBL" id="MBA8911525.1"/>
    </source>
</evidence>
<dbReference type="SUPFAM" id="SSF55073">
    <property type="entry name" value="Nucleotide cyclase"/>
    <property type="match status" value="1"/>
</dbReference>
<keyword evidence="3" id="KW-0812">Transmembrane</keyword>
<dbReference type="InterPro" id="IPR043128">
    <property type="entry name" value="Rev_trsase/Diguanyl_cyclase"/>
</dbReference>
<dbReference type="GO" id="GO:0043709">
    <property type="term" value="P:cell adhesion involved in single-species biofilm formation"/>
    <property type="evidence" value="ECO:0007669"/>
    <property type="project" value="TreeGrafter"/>
</dbReference>
<feature type="domain" description="GGDEF" evidence="4">
    <location>
        <begin position="312"/>
        <end position="455"/>
    </location>
</feature>
<comment type="caution">
    <text evidence="5">The sequence shown here is derived from an EMBL/GenBank/DDBJ whole genome shotgun (WGS) entry which is preliminary data.</text>
</comment>
<keyword evidence="3" id="KW-1133">Transmembrane helix</keyword>
<evidence type="ECO:0000256" key="2">
    <source>
        <dbReference type="ARBA" id="ARBA00034247"/>
    </source>
</evidence>
<dbReference type="EMBL" id="JACJIB010000001">
    <property type="protein sequence ID" value="MBA8911525.1"/>
    <property type="molecule type" value="Genomic_DNA"/>
</dbReference>
<comment type="catalytic activity">
    <reaction evidence="2">
        <text>2 GTP = 3',3'-c-di-GMP + 2 diphosphate</text>
        <dbReference type="Rhea" id="RHEA:24898"/>
        <dbReference type="ChEBI" id="CHEBI:33019"/>
        <dbReference type="ChEBI" id="CHEBI:37565"/>
        <dbReference type="ChEBI" id="CHEBI:58805"/>
        <dbReference type="EC" id="2.7.7.65"/>
    </reaction>
</comment>
<name>A0AA40RYX0_9HYPH</name>
<reference evidence="5 6" key="1">
    <citation type="submission" date="2020-08" db="EMBL/GenBank/DDBJ databases">
        <title>Genomic Encyclopedia of Type Strains, Phase IV (KMG-IV): sequencing the most valuable type-strain genomes for metagenomic binning, comparative biology and taxonomic classification.</title>
        <authorList>
            <person name="Goeker M."/>
        </authorList>
    </citation>
    <scope>NUCLEOTIDE SEQUENCE [LARGE SCALE GENOMIC DNA]</scope>
    <source>
        <strain evidence="5 6">DSM 11490</strain>
    </source>
</reference>
<dbReference type="AlphaFoldDB" id="A0AA40RYX0"/>
<dbReference type="CDD" id="cd01949">
    <property type="entry name" value="GGDEF"/>
    <property type="match status" value="1"/>
</dbReference>
<sequence>MPDDRIPRAHARIQVCSAPSAFNEKLRMIVALSGSDAGRLHRSGAVIPIVRSEILNLMDPTPANRETIDATHLDSLLRFSPSVAEQYEDEHGRRREADLRRNALVGICIFNIYNVTGSFLMPDITALALAVRLLFFTPVALLLVWSIGRVGAVWRERLMLTGMTGAIVPPAMLFWLTQAPLGAYSVAEILLAVLFGNIVLTLRFTHAIIMTAISFVVGLLAIITKVGLEDGLRLALLLQLATACGCSLYANHQMEARRCRDYLVGLRVRMLRDMAEQARQRFQDLSQTDALTGLPNRRALDLCLDAWLSNGGSVAMLMIDIDHFKRFNDSLGHPEGDICLRRVAETLAASTFAREDCLCARYGGEEFAVVLKEAGRAEAARLADDLVRAVAALGLRHPGRRDMYRIVTASIGVASTEPAGAGFRADPKAALVTMADRALYMAKQSGRNRAVVYDPPPMVSLAG</sequence>
<dbReference type="SMART" id="SM00267">
    <property type="entry name" value="GGDEF"/>
    <property type="match status" value="1"/>
</dbReference>
<dbReference type="Pfam" id="PF00990">
    <property type="entry name" value="GGDEF"/>
    <property type="match status" value="1"/>
</dbReference>
<accession>A0AA40RYX0</accession>
<keyword evidence="3" id="KW-0472">Membrane</keyword>
<feature type="transmembrane region" description="Helical" evidence="3">
    <location>
        <begin position="103"/>
        <end position="121"/>
    </location>
</feature>
<dbReference type="PROSITE" id="PS50887">
    <property type="entry name" value="GGDEF"/>
    <property type="match status" value="1"/>
</dbReference>
<feature type="transmembrane region" description="Helical" evidence="3">
    <location>
        <begin position="182"/>
        <end position="200"/>
    </location>
</feature>
<evidence type="ECO:0000259" key="4">
    <source>
        <dbReference type="PROSITE" id="PS50887"/>
    </source>
</evidence>
<evidence type="ECO:0000256" key="1">
    <source>
        <dbReference type="ARBA" id="ARBA00012528"/>
    </source>
</evidence>
<gene>
    <name evidence="5" type="ORF">HNR51_000587</name>
</gene>